<comment type="caution">
    <text evidence="1">The sequence shown here is derived from an EMBL/GenBank/DDBJ whole genome shotgun (WGS) entry which is preliminary data.</text>
</comment>
<accession>A0ABT9TP58</accession>
<gene>
    <name evidence="1" type="ORF">J2T10_002519</name>
</gene>
<keyword evidence="2" id="KW-1185">Reference proteome</keyword>
<dbReference type="Proteomes" id="UP001244563">
    <property type="component" value="Unassembled WGS sequence"/>
</dbReference>
<protein>
    <recommendedName>
        <fullName evidence="3">Transcriptional regulator</fullName>
    </recommendedName>
</protein>
<name>A0ABT9TP58_PAENI</name>
<dbReference type="RefSeq" id="WP_064722392.1">
    <property type="nucleotide sequence ID" value="NZ_BDDW01000004.1"/>
</dbReference>
<dbReference type="EMBL" id="JAUSSW010000006">
    <property type="protein sequence ID" value="MDQ0102866.1"/>
    <property type="molecule type" value="Genomic_DNA"/>
</dbReference>
<proteinExistence type="predicted"/>
<evidence type="ECO:0008006" key="3">
    <source>
        <dbReference type="Google" id="ProtNLM"/>
    </source>
</evidence>
<organism evidence="1 2">
    <name type="scientific">Paenarthrobacter nicotinovorans</name>
    <name type="common">Arthrobacter nicotinovorans</name>
    <dbReference type="NCBI Taxonomy" id="29320"/>
    <lineage>
        <taxon>Bacteria</taxon>
        <taxon>Bacillati</taxon>
        <taxon>Actinomycetota</taxon>
        <taxon>Actinomycetes</taxon>
        <taxon>Micrococcales</taxon>
        <taxon>Micrococcaceae</taxon>
        <taxon>Paenarthrobacter</taxon>
    </lineage>
</organism>
<sequence>MSLLILHAVRLLGFADTEAVAARFAQDPSVVESALIDAGVNGFVSRSTFAGTSGWLLSGAGRAENERLLAEELDLAGARSRVLAVHEDFSEFNDGVVNACGTLQLGISSNQEATDVLIGALAAWRPLEAQLMRSLPRFGGYSDRLLRALKFSTEDASWLTGTDRDSFHRVWFEIHEDLIATLGIQRAQS</sequence>
<reference evidence="1 2" key="1">
    <citation type="submission" date="2023-07" db="EMBL/GenBank/DDBJ databases">
        <title>Sorghum-associated microbial communities from plants grown in Nebraska, USA.</title>
        <authorList>
            <person name="Schachtman D."/>
        </authorList>
    </citation>
    <scope>NUCLEOTIDE SEQUENCE [LARGE SCALE GENOMIC DNA]</scope>
    <source>
        <strain evidence="1 2">CC523</strain>
    </source>
</reference>
<evidence type="ECO:0000313" key="1">
    <source>
        <dbReference type="EMBL" id="MDQ0102866.1"/>
    </source>
</evidence>
<evidence type="ECO:0000313" key="2">
    <source>
        <dbReference type="Proteomes" id="UP001244563"/>
    </source>
</evidence>